<feature type="domain" description="AAA+ ATPase" evidence="3">
    <location>
        <begin position="799"/>
        <end position="981"/>
    </location>
</feature>
<keyword evidence="2" id="KW-0472">Membrane</keyword>
<dbReference type="Gene3D" id="3.40.50.300">
    <property type="entry name" value="P-loop containing nucleotide triphosphate hydrolases"/>
    <property type="match status" value="1"/>
</dbReference>
<accession>W8SY61</accession>
<keyword evidence="4" id="KW-0378">Hydrolase</keyword>
<keyword evidence="4" id="KW-0934">Plastid</keyword>
<proteinExistence type="predicted"/>
<dbReference type="GO" id="GO:0004222">
    <property type="term" value="F:metalloendopeptidase activity"/>
    <property type="evidence" value="ECO:0007669"/>
    <property type="project" value="InterPro"/>
</dbReference>
<dbReference type="InterPro" id="IPR003593">
    <property type="entry name" value="AAA+_ATPase"/>
</dbReference>
<dbReference type="GO" id="GO:0009507">
    <property type="term" value="C:chloroplast"/>
    <property type="evidence" value="ECO:0007669"/>
    <property type="project" value="TreeGrafter"/>
</dbReference>
<evidence type="ECO:0000256" key="2">
    <source>
        <dbReference type="SAM" id="Phobius"/>
    </source>
</evidence>
<dbReference type="GO" id="GO:0045037">
    <property type="term" value="P:protein import into chloroplast stroma"/>
    <property type="evidence" value="ECO:0007669"/>
    <property type="project" value="TreeGrafter"/>
</dbReference>
<reference evidence="5" key="2">
    <citation type="submission" date="2014-04" db="EMBL/GenBank/DDBJ databases">
        <title>Chlorella sorokiniana complete plastid genome.</title>
        <authorList>
            <person name="Fan W."/>
            <person name="Mower J.P."/>
        </authorList>
    </citation>
    <scope>NUCLEOTIDE SEQUENCE</scope>
    <source>
        <strain evidence="5">1230</strain>
    </source>
</reference>
<dbReference type="InterPro" id="IPR027417">
    <property type="entry name" value="P-loop_NTPase"/>
</dbReference>
<gene>
    <name evidence="4" type="primary">ftsH</name>
    <name evidence="4" type="ORF">csorokcp_00009</name>
</gene>
<keyword evidence="2" id="KW-0812">Transmembrane</keyword>
<dbReference type="SUPFAM" id="SSF52540">
    <property type="entry name" value="P-loop containing nucleoside triphosphate hydrolases"/>
    <property type="match status" value="1"/>
</dbReference>
<dbReference type="GO" id="GO:0006508">
    <property type="term" value="P:proteolysis"/>
    <property type="evidence" value="ECO:0007669"/>
    <property type="project" value="UniProtKB-KW"/>
</dbReference>
<evidence type="ECO:0000313" key="4">
    <source>
        <dbReference type="EMBL" id="AHM23698.1"/>
    </source>
</evidence>
<protein>
    <submittedName>
        <fullName evidence="4">ATP-dependent zinc metalloprotease FtsH</fullName>
        <ecNumber evidence="4">3.4.24.-</ecNumber>
    </submittedName>
    <submittedName>
        <fullName evidence="5">Putative plastid division protein</fullName>
    </submittedName>
</protein>
<evidence type="ECO:0000256" key="1">
    <source>
        <dbReference type="SAM" id="MobiDB-lite"/>
    </source>
</evidence>
<dbReference type="Pfam" id="PF00004">
    <property type="entry name" value="AAA"/>
    <property type="match status" value="2"/>
</dbReference>
<dbReference type="EMBL" id="KJ397925">
    <property type="protein sequence ID" value="AHM23698.1"/>
    <property type="molecule type" value="Genomic_DNA"/>
</dbReference>
<keyword evidence="2" id="KW-1133">Transmembrane helix</keyword>
<evidence type="ECO:0000313" key="5">
    <source>
        <dbReference type="EMBL" id="AII02067.1"/>
    </source>
</evidence>
<dbReference type="InterPro" id="IPR003959">
    <property type="entry name" value="ATPase_AAA_core"/>
</dbReference>
<keyword evidence="4" id="KW-0150">Chloroplast</keyword>
<feature type="compositionally biased region" description="Basic and acidic residues" evidence="1">
    <location>
        <begin position="1384"/>
        <end position="1416"/>
    </location>
</feature>
<dbReference type="GO" id="GO:0004176">
    <property type="term" value="F:ATP-dependent peptidase activity"/>
    <property type="evidence" value="ECO:0007669"/>
    <property type="project" value="InterPro"/>
</dbReference>
<dbReference type="GO" id="GO:0005524">
    <property type="term" value="F:ATP binding"/>
    <property type="evidence" value="ECO:0007669"/>
    <property type="project" value="InterPro"/>
</dbReference>
<dbReference type="SMART" id="SM00382">
    <property type="entry name" value="AAA"/>
    <property type="match status" value="1"/>
</dbReference>
<reference evidence="4" key="1">
    <citation type="journal article" date="2014" name="Mitochondrial DNA">
        <title>Complete genome sequence of chloroplast DNA (cpDNA) of Chlorella sorokiniana.</title>
        <authorList>
            <person name="Orsini M."/>
            <person name="Cusano R."/>
            <person name="Costelli C."/>
            <person name="Malavasi V."/>
            <person name="Concas A."/>
            <person name="Angius A."/>
            <person name="Cao G."/>
        </authorList>
    </citation>
    <scope>NUCLEOTIDE SEQUENCE</scope>
    <source>
        <strain evidence="4">Crs4</strain>
    </source>
</reference>
<dbReference type="EMBL" id="KJ742376">
    <property type="protein sequence ID" value="AII02067.1"/>
    <property type="molecule type" value="Genomic_DNA"/>
</dbReference>
<dbReference type="SUPFAM" id="SSF140990">
    <property type="entry name" value="FtsH protease domain-like"/>
    <property type="match status" value="1"/>
</dbReference>
<dbReference type="EC" id="3.4.24.-" evidence="4"/>
<sequence>MSTENDLKKRTQTDSLNPIVSQKENFEKETQEQTKPGFNIKQWISTYRSTNRIKFGRKLVHFSTVLAYFPVAVGFLDFLRLQISSPRQYESIFQKTFPVFANLQPKLTYETFHYVIGANLKLNSNKNGFVLGRPDFIGTLTNSNSEKTFLTQIKREQKSSFTQKHFPLNSFSGFSCSFYSFSSGDFNSTNSVPQILDELPGYVQGLISRGSKQGKEIPPVLVKPKQKPALQKTLSYSVKSIKPSKNPLLIPSNFLLNSSFQGRLRLLQKSQLYSLSTPFSLKKGFWSQHNDFYTNLNQLNKEFQNLFLKKQISLGLNDLLDQSSGPKNDIFGNEIKQNFLEESQIQKDLPFLKDFLENNSHIDDELLIDVLLRNLDKQTISKETEGFRLMSGYQYPDTTSQELSRFYKQRGVFHYIFGKKEWLKNLLNFSLDGYSEKQKEKQIVLGTTKYDFKIQKLPSFAVQTQETVVKSRETAEILYQGRNLVLDSENAFDWITRGNLRSWFYNYLSPLNPFSQNPENFFGLYESPFSSKQTSAVAAFQDRSLFYSSFINQIKRSALVTTPLQSNFLPFRSSFVVAPDIESNSNNFVRGVDTNLTEPKQEDLAAPIEFLPLIQTKQPCFKVSSHKTTNFQGYSPVFDIGLTGKADYIYSLDLVTERSSTTHYSSGQYKKIPSIFSRSSVKRGVTNWEPLTANSWLIISQLSFAVFIFQILKNLADNYGRELLGYLLDLVAALGFLDESLKQEIELLMGRRDKGFRIIPQSSKTFNDIVGVQKFLPELYEVIWYLRNSARDFTLSGALPRGVLLTGPPGTGKTLLVQALAGEAHVPVIVLSGSSLIEPGEIASTKLELVFQEARQIAPCVVFIDEIDTLAPKRSGVVQNPMAHDDIVDFLNSFEQFNPDSTLERLEAEVQEAEAESQGKMSNQDTSQQLSLLTQLLIELDGIRGRDGVLVIGATNRLDILDPALLRPGRFDQIIEVGLPNKQKRIDILKFYGEKLGYQINIPWNYLGERTVGFSAADLATLMNESALKAILNQKETVHSLQTIEHGIDRLTTSETEKPTILKVGPTGNLSVDSKLSLLRFAYYQAGKVVVSSLLKEHPKSVFAALWPRCPNIRSLEITTNLQTTVFEFARLSEINDRLIGCYAGKAAEFLFLEKFASYRSSQRSTLGLEDLLFGQTLAYALLEKFLFYSKKSYNQQTIAIPENINELEFPEMLEKLALYEEIVDTIEYPPFEKALEEDTSSLTEKLTIYDDWEPQSNYFVPWWQQEASDALEFGERNFHNWTRMYLENPERSYRNVEWRPYDEFYHTDTALKNVKTAFANFSKQKIDSPDSEILTEQKQQTPAEIVPQLDVSKETYVSEPSTTEIQETLKTRDFTKETQNLEVKSEAETETSTKNEVSETKEEVSSSQKLQEEAQTKSPSGRVKVPWHDQDKTQIPYPAQNVYIPWSDVSNLTRDYPIHSLILQSFNKALIILNQNRELVDRFVVDLLSQEILRQHEIEAVLQEFQQFSTQNKGEDFSEPLEKTKIFEVVEADWGQYSRKPRPRWIDFAQFSKQTT</sequence>
<evidence type="ECO:0000259" key="3">
    <source>
        <dbReference type="SMART" id="SM00382"/>
    </source>
</evidence>
<keyword evidence="4" id="KW-0482">Metalloprotease</keyword>
<dbReference type="GeneID" id="18887362"/>
<dbReference type="RefSeq" id="YP_009020824.1">
    <property type="nucleotide sequence ID" value="NC_023835.1"/>
</dbReference>
<keyword evidence="4" id="KW-0645">Protease</keyword>
<name>W8SY61_CHLSO</name>
<feature type="region of interest" description="Disordered" evidence="1">
    <location>
        <begin position="1374"/>
        <end position="1427"/>
    </location>
</feature>
<dbReference type="Gene3D" id="1.10.8.60">
    <property type="match status" value="1"/>
</dbReference>
<geneLocation type="chloroplast" evidence="4"/>
<dbReference type="PANTHER" id="PTHR23076:SF37">
    <property type="entry name" value="ATP-DEPENDENT ZINC METALLOPROTEASE FTSH 4, MITOCHONDRIAL"/>
    <property type="match status" value="1"/>
</dbReference>
<dbReference type="InterPro" id="IPR037219">
    <property type="entry name" value="Peptidase_M41-like"/>
</dbReference>
<dbReference type="InterPro" id="IPR003960">
    <property type="entry name" value="ATPase_AAA_CS"/>
</dbReference>
<dbReference type="GO" id="GO:0016887">
    <property type="term" value="F:ATP hydrolysis activity"/>
    <property type="evidence" value="ECO:0007669"/>
    <property type="project" value="InterPro"/>
</dbReference>
<organism evidence="4">
    <name type="scientific">Chlorella sorokiniana</name>
    <name type="common">Freshwater green alga</name>
    <dbReference type="NCBI Taxonomy" id="3076"/>
    <lineage>
        <taxon>Eukaryota</taxon>
        <taxon>Viridiplantae</taxon>
        <taxon>Chlorophyta</taxon>
        <taxon>core chlorophytes</taxon>
        <taxon>Trebouxiophyceae</taxon>
        <taxon>Chlorellales</taxon>
        <taxon>Chlorellaceae</taxon>
        <taxon>Chlorella clade</taxon>
        <taxon>Chlorella</taxon>
    </lineage>
</organism>
<dbReference type="PANTHER" id="PTHR23076">
    <property type="entry name" value="METALLOPROTEASE M41 FTSH"/>
    <property type="match status" value="1"/>
</dbReference>
<feature type="transmembrane region" description="Helical" evidence="2">
    <location>
        <begin position="59"/>
        <end position="79"/>
    </location>
</feature>
<dbReference type="PROSITE" id="PS00674">
    <property type="entry name" value="AAA"/>
    <property type="match status" value="1"/>
</dbReference>
<dbReference type="Gene3D" id="1.20.58.760">
    <property type="entry name" value="Peptidase M41"/>
    <property type="match status" value="1"/>
</dbReference>